<evidence type="ECO:0000259" key="1">
    <source>
        <dbReference type="Pfam" id="PF06985"/>
    </source>
</evidence>
<protein>
    <recommendedName>
        <fullName evidence="1">Heterokaryon incompatibility domain-containing protein</fullName>
    </recommendedName>
</protein>
<dbReference type="AlphaFoldDB" id="A0A8H7E4W5"/>
<evidence type="ECO:0000313" key="3">
    <source>
        <dbReference type="Proteomes" id="UP000606974"/>
    </source>
</evidence>
<sequence>MEDSNCSMCRLFATVHAPNANDPKYEVDAYQLRAFEISSVLSDSQRKIRILANPKVILGVLPVLRKNIIIVSTGQECLTRGFLAAIAPSDRPAARTRGFTTHLVDPMKPNYDQIRKWIGQCQKQHRGICELDVPLPPTRLMCVDCSTGKVVQIKKGQEYFALSYVWGDTGRRNYSGQVDEVAGSLPVMMIPQVVEDAMVVVEKLGGRYLWVDQFCINQENALEKHMQIQNMHRIYEGACATIVAVDGNNSACGLPGVGPSVRKRQVSATYGRWRLASIAPHISLLLQQAPWTMRDEKSFTDSTYYDIGFARGLWWEKREKEEKRLWLRRIPNFPSWSWAGWAGAVLPQYPNDVSNYELDSQCNYVCKDAFDTSFLLELENGQRISPKDFCGSSPDANLEVKLSRHLFCEADVVKVRFQSSQFVSDSSEEEGLVCVCSCHPDAPHERALNGPPLKRPETSSLSLFERPAGDDEFRRLFDELWDCVVLFKTNSPYDCYKLLVIDWHGDTAYRIGSLSMQESIFNGLSRTRQRVRLA</sequence>
<keyword evidence="3" id="KW-1185">Reference proteome</keyword>
<dbReference type="PANTHER" id="PTHR33112">
    <property type="entry name" value="DOMAIN PROTEIN, PUTATIVE-RELATED"/>
    <property type="match status" value="1"/>
</dbReference>
<dbReference type="Proteomes" id="UP000606974">
    <property type="component" value="Unassembled WGS sequence"/>
</dbReference>
<accession>A0A8H7E4W5</accession>
<dbReference type="Pfam" id="PF06985">
    <property type="entry name" value="HET"/>
    <property type="match status" value="1"/>
</dbReference>
<proteinExistence type="predicted"/>
<gene>
    <name evidence="2" type="ORF">GJ744_011413</name>
</gene>
<dbReference type="EMBL" id="JAACFV010000080">
    <property type="protein sequence ID" value="KAF7506801.1"/>
    <property type="molecule type" value="Genomic_DNA"/>
</dbReference>
<organism evidence="2 3">
    <name type="scientific">Endocarpon pusillum</name>
    <dbReference type="NCBI Taxonomy" id="364733"/>
    <lineage>
        <taxon>Eukaryota</taxon>
        <taxon>Fungi</taxon>
        <taxon>Dikarya</taxon>
        <taxon>Ascomycota</taxon>
        <taxon>Pezizomycotina</taxon>
        <taxon>Eurotiomycetes</taxon>
        <taxon>Chaetothyriomycetidae</taxon>
        <taxon>Verrucariales</taxon>
        <taxon>Verrucariaceae</taxon>
        <taxon>Endocarpon</taxon>
    </lineage>
</organism>
<name>A0A8H7E4W5_9EURO</name>
<dbReference type="OrthoDB" id="5135333at2759"/>
<reference evidence="2" key="1">
    <citation type="submission" date="2020-02" db="EMBL/GenBank/DDBJ databases">
        <authorList>
            <person name="Palmer J.M."/>
        </authorList>
    </citation>
    <scope>NUCLEOTIDE SEQUENCE</scope>
    <source>
        <strain evidence="2">EPUS1.4</strain>
        <tissue evidence="2">Thallus</tissue>
    </source>
</reference>
<dbReference type="PANTHER" id="PTHR33112:SF12">
    <property type="entry name" value="HETEROKARYON INCOMPATIBILITY DOMAIN-CONTAINING PROTEIN"/>
    <property type="match status" value="1"/>
</dbReference>
<evidence type="ECO:0000313" key="2">
    <source>
        <dbReference type="EMBL" id="KAF7506801.1"/>
    </source>
</evidence>
<comment type="caution">
    <text evidence="2">The sequence shown here is derived from an EMBL/GenBank/DDBJ whole genome shotgun (WGS) entry which is preliminary data.</text>
</comment>
<dbReference type="InterPro" id="IPR010730">
    <property type="entry name" value="HET"/>
</dbReference>
<feature type="domain" description="Heterokaryon incompatibility" evidence="1">
    <location>
        <begin position="159"/>
        <end position="293"/>
    </location>
</feature>